<dbReference type="SMART" id="SM00717">
    <property type="entry name" value="SANT"/>
    <property type="match status" value="2"/>
</dbReference>
<dbReference type="InterPro" id="IPR009057">
    <property type="entry name" value="Homeodomain-like_sf"/>
</dbReference>
<feature type="region of interest" description="Disordered" evidence="1">
    <location>
        <begin position="1"/>
        <end position="54"/>
    </location>
</feature>
<evidence type="ECO:0000259" key="3">
    <source>
        <dbReference type="PROSITE" id="PS51294"/>
    </source>
</evidence>
<comment type="caution">
    <text evidence="4">The sequence shown here is derived from an EMBL/GenBank/DDBJ whole genome shotgun (WGS) entry which is preliminary data.</text>
</comment>
<evidence type="ECO:0000256" key="1">
    <source>
        <dbReference type="SAM" id="MobiDB-lite"/>
    </source>
</evidence>
<dbReference type="PROSITE" id="PS50090">
    <property type="entry name" value="MYB_LIKE"/>
    <property type="match status" value="2"/>
</dbReference>
<evidence type="ECO:0008006" key="6">
    <source>
        <dbReference type="Google" id="ProtNLM"/>
    </source>
</evidence>
<dbReference type="Pfam" id="PF13921">
    <property type="entry name" value="Myb_DNA-bind_6"/>
    <property type="match status" value="1"/>
</dbReference>
<protein>
    <recommendedName>
        <fullName evidence="6">Myb-like DNA-binding domain containing protein</fullName>
    </recommendedName>
</protein>
<reference evidence="4 5" key="1">
    <citation type="submission" date="2024-04" db="EMBL/GenBank/DDBJ databases">
        <title>Tritrichomonas musculus Genome.</title>
        <authorList>
            <person name="Alves-Ferreira E."/>
            <person name="Grigg M."/>
            <person name="Lorenzi H."/>
            <person name="Galac M."/>
        </authorList>
    </citation>
    <scope>NUCLEOTIDE SEQUENCE [LARGE SCALE GENOMIC DNA]</scope>
    <source>
        <strain evidence="4 5">EAF2021</strain>
    </source>
</reference>
<feature type="domain" description="HTH myb-type" evidence="3">
    <location>
        <begin position="50"/>
        <end position="105"/>
    </location>
</feature>
<feature type="compositionally biased region" description="Basic and acidic residues" evidence="1">
    <location>
        <begin position="22"/>
        <end position="32"/>
    </location>
</feature>
<feature type="domain" description="HTH myb-type" evidence="3">
    <location>
        <begin position="109"/>
        <end position="156"/>
    </location>
</feature>
<feature type="compositionally biased region" description="Polar residues" evidence="1">
    <location>
        <begin position="1"/>
        <end position="16"/>
    </location>
</feature>
<dbReference type="PROSITE" id="PS51294">
    <property type="entry name" value="HTH_MYB"/>
    <property type="match status" value="2"/>
</dbReference>
<feature type="domain" description="Myb-like" evidence="2">
    <location>
        <begin position="102"/>
        <end position="152"/>
    </location>
</feature>
<proteinExistence type="predicted"/>
<dbReference type="InterPro" id="IPR001005">
    <property type="entry name" value="SANT/Myb"/>
</dbReference>
<dbReference type="Gene3D" id="1.10.10.60">
    <property type="entry name" value="Homeodomain-like"/>
    <property type="match status" value="2"/>
</dbReference>
<dbReference type="PANTHER" id="PTHR45614">
    <property type="entry name" value="MYB PROTEIN-RELATED"/>
    <property type="match status" value="1"/>
</dbReference>
<dbReference type="PANTHER" id="PTHR45614:SF253">
    <property type="entry name" value="CHROMOSOME UNDETERMINED SCAFFOLD_38, WHOLE GENOME SHOTGUN SEQUENCE"/>
    <property type="match status" value="1"/>
</dbReference>
<dbReference type="InterPro" id="IPR050560">
    <property type="entry name" value="MYB_TF"/>
</dbReference>
<name>A0ABR2HFN8_9EUKA</name>
<feature type="domain" description="Myb-like" evidence="2">
    <location>
        <begin position="50"/>
        <end position="101"/>
    </location>
</feature>
<gene>
    <name evidence="4" type="ORF">M9Y10_020232</name>
</gene>
<sequence>MINFPPSTAERNLSVNKSKRYDRKDYADDNYKPTHKKKDSESNSVKPHPKDRLKKRMFTVEEDNKIRQLVSSRGEKAWKLVASELSNRSPRQCRERWKNYLSPDVLNLPWTNEEDQKLTELINQFGAQWAKIARFFNARTDVNVKNRWSYLKRKEKKMGNSTNIEKQNTNKEDFPIEEVNIDANIKVKIEFNNEKYEDNFSSIEKADQQQICAPQPSSKFTNEQYSLSNKANEQLIEFWDSNWDSLDDNLSACI</sequence>
<dbReference type="EMBL" id="JAPFFF010000029">
    <property type="protein sequence ID" value="KAK8846226.1"/>
    <property type="molecule type" value="Genomic_DNA"/>
</dbReference>
<dbReference type="SUPFAM" id="SSF46689">
    <property type="entry name" value="Homeodomain-like"/>
    <property type="match status" value="1"/>
</dbReference>
<evidence type="ECO:0000313" key="4">
    <source>
        <dbReference type="EMBL" id="KAK8846226.1"/>
    </source>
</evidence>
<dbReference type="Proteomes" id="UP001470230">
    <property type="component" value="Unassembled WGS sequence"/>
</dbReference>
<organism evidence="4 5">
    <name type="scientific">Tritrichomonas musculus</name>
    <dbReference type="NCBI Taxonomy" id="1915356"/>
    <lineage>
        <taxon>Eukaryota</taxon>
        <taxon>Metamonada</taxon>
        <taxon>Parabasalia</taxon>
        <taxon>Tritrichomonadida</taxon>
        <taxon>Tritrichomonadidae</taxon>
        <taxon>Tritrichomonas</taxon>
    </lineage>
</organism>
<evidence type="ECO:0000313" key="5">
    <source>
        <dbReference type="Proteomes" id="UP001470230"/>
    </source>
</evidence>
<keyword evidence="5" id="KW-1185">Reference proteome</keyword>
<dbReference type="CDD" id="cd00167">
    <property type="entry name" value="SANT"/>
    <property type="match status" value="2"/>
</dbReference>
<dbReference type="InterPro" id="IPR017930">
    <property type="entry name" value="Myb_dom"/>
</dbReference>
<evidence type="ECO:0000259" key="2">
    <source>
        <dbReference type="PROSITE" id="PS50090"/>
    </source>
</evidence>
<accession>A0ABR2HFN8</accession>